<comment type="caution">
    <text evidence="2">The sequence shown here is derived from an EMBL/GenBank/DDBJ whole genome shotgun (WGS) entry which is preliminary data.</text>
</comment>
<dbReference type="RefSeq" id="WP_154546821.1">
    <property type="nucleotide sequence ID" value="NZ_VUMX01000001.1"/>
</dbReference>
<feature type="transmembrane region" description="Helical" evidence="1">
    <location>
        <begin position="12"/>
        <end position="32"/>
    </location>
</feature>
<organism evidence="2 3">
    <name type="scientific">Lactobacillus porci</name>
    <dbReference type="NCBI Taxonomy" id="2012477"/>
    <lineage>
        <taxon>Bacteria</taxon>
        <taxon>Bacillati</taxon>
        <taxon>Bacillota</taxon>
        <taxon>Bacilli</taxon>
        <taxon>Lactobacillales</taxon>
        <taxon>Lactobacillaceae</taxon>
        <taxon>Lactobacillus</taxon>
    </lineage>
</organism>
<feature type="transmembrane region" description="Helical" evidence="1">
    <location>
        <begin position="52"/>
        <end position="70"/>
    </location>
</feature>
<evidence type="ECO:0000256" key="1">
    <source>
        <dbReference type="SAM" id="Phobius"/>
    </source>
</evidence>
<keyword evidence="1" id="KW-0812">Transmembrane</keyword>
<gene>
    <name evidence="2" type="ORF">FYJ62_00430</name>
</gene>
<accession>A0A6A8M8X6</accession>
<dbReference type="AlphaFoldDB" id="A0A6A8M8X6"/>
<proteinExistence type="predicted"/>
<evidence type="ECO:0000313" key="3">
    <source>
        <dbReference type="Proteomes" id="UP000438120"/>
    </source>
</evidence>
<dbReference type="OrthoDB" id="9884682at2"/>
<keyword evidence="1" id="KW-0472">Membrane</keyword>
<dbReference type="EMBL" id="VUMX01000001">
    <property type="protein sequence ID" value="MST86155.1"/>
    <property type="molecule type" value="Genomic_DNA"/>
</dbReference>
<feature type="transmembrane region" description="Helical" evidence="1">
    <location>
        <begin position="82"/>
        <end position="99"/>
    </location>
</feature>
<name>A0A6A8M8X6_9LACO</name>
<keyword evidence="3" id="KW-1185">Reference proteome</keyword>
<dbReference type="Proteomes" id="UP000438120">
    <property type="component" value="Unassembled WGS sequence"/>
</dbReference>
<sequence length="132" mass="14811">MEHAQQGNGKAIKYAINAFVIIAICWMSLFNFLGMAIGGNFYLSMPELEEEIMASIIYFSWIFGPVYAIFRFTPWYKGRAAQVMTAIAIVVAIPAGFLAGYTTGWIAFAFIMPVLFAAALIYDELQREHGKY</sequence>
<keyword evidence="1" id="KW-1133">Transmembrane helix</keyword>
<reference evidence="2 3" key="1">
    <citation type="submission" date="2019-08" db="EMBL/GenBank/DDBJ databases">
        <title>In-depth cultivation of the pig gut microbiome towards novel bacterial diversity and tailored functional studies.</title>
        <authorList>
            <person name="Wylensek D."/>
            <person name="Hitch T.C.A."/>
            <person name="Clavel T."/>
        </authorList>
    </citation>
    <scope>NUCLEOTIDE SEQUENCE [LARGE SCALE GENOMIC DNA]</scope>
    <source>
        <strain evidence="2 3">Bifido-178-WT-2B</strain>
    </source>
</reference>
<feature type="transmembrane region" description="Helical" evidence="1">
    <location>
        <begin position="105"/>
        <end position="122"/>
    </location>
</feature>
<protein>
    <submittedName>
        <fullName evidence="2">Uncharacterized protein</fullName>
    </submittedName>
</protein>
<evidence type="ECO:0000313" key="2">
    <source>
        <dbReference type="EMBL" id="MST86155.1"/>
    </source>
</evidence>